<protein>
    <submittedName>
        <fullName evidence="1">Uncharacterized protein</fullName>
    </submittedName>
</protein>
<accession>A0A0A9FKV5</accession>
<evidence type="ECO:0000313" key="1">
    <source>
        <dbReference type="EMBL" id="JAE11874.1"/>
    </source>
</evidence>
<name>A0A0A9FKV5_ARUDO</name>
<sequence length="49" mass="5445">MNTVRTALTATPALIVFCILLVFPSLASHCLGCRHLCCQFVIFQARKHV</sequence>
<organism evidence="1">
    <name type="scientific">Arundo donax</name>
    <name type="common">Giant reed</name>
    <name type="synonym">Donax arundinaceus</name>
    <dbReference type="NCBI Taxonomy" id="35708"/>
    <lineage>
        <taxon>Eukaryota</taxon>
        <taxon>Viridiplantae</taxon>
        <taxon>Streptophyta</taxon>
        <taxon>Embryophyta</taxon>
        <taxon>Tracheophyta</taxon>
        <taxon>Spermatophyta</taxon>
        <taxon>Magnoliopsida</taxon>
        <taxon>Liliopsida</taxon>
        <taxon>Poales</taxon>
        <taxon>Poaceae</taxon>
        <taxon>PACMAD clade</taxon>
        <taxon>Arundinoideae</taxon>
        <taxon>Arundineae</taxon>
        <taxon>Arundo</taxon>
    </lineage>
</organism>
<reference evidence="1" key="2">
    <citation type="journal article" date="2015" name="Data Brief">
        <title>Shoot transcriptome of the giant reed, Arundo donax.</title>
        <authorList>
            <person name="Barrero R.A."/>
            <person name="Guerrero F.D."/>
            <person name="Moolhuijzen P."/>
            <person name="Goolsby J.A."/>
            <person name="Tidwell J."/>
            <person name="Bellgard S.E."/>
            <person name="Bellgard M.I."/>
        </authorList>
    </citation>
    <scope>NUCLEOTIDE SEQUENCE</scope>
    <source>
        <tissue evidence="1">Shoot tissue taken approximately 20 cm above the soil surface</tissue>
    </source>
</reference>
<dbReference type="AlphaFoldDB" id="A0A0A9FKV5"/>
<reference evidence="1" key="1">
    <citation type="submission" date="2014-09" db="EMBL/GenBank/DDBJ databases">
        <authorList>
            <person name="Magalhaes I.L.F."/>
            <person name="Oliveira U."/>
            <person name="Santos F.R."/>
            <person name="Vidigal T.H.D.A."/>
            <person name="Brescovit A.D."/>
            <person name="Santos A.J."/>
        </authorList>
    </citation>
    <scope>NUCLEOTIDE SEQUENCE</scope>
    <source>
        <tissue evidence="1">Shoot tissue taken approximately 20 cm above the soil surface</tissue>
    </source>
</reference>
<proteinExistence type="predicted"/>
<dbReference type="EMBL" id="GBRH01186022">
    <property type="protein sequence ID" value="JAE11874.1"/>
    <property type="molecule type" value="Transcribed_RNA"/>
</dbReference>